<proteinExistence type="predicted"/>
<dbReference type="InterPro" id="IPR001079">
    <property type="entry name" value="Galectin_CRD"/>
</dbReference>
<evidence type="ECO:0000313" key="5">
    <source>
        <dbReference type="Proteomes" id="UP000830375"/>
    </source>
</evidence>
<dbReference type="Pfam" id="PF00337">
    <property type="entry name" value="Gal-bind_lectin"/>
    <property type="match status" value="1"/>
</dbReference>
<name>A0ABQ8M4V5_LABRO</name>
<evidence type="ECO:0000256" key="1">
    <source>
        <dbReference type="ARBA" id="ARBA00022734"/>
    </source>
</evidence>
<organism evidence="4 5">
    <name type="scientific">Labeo rohita</name>
    <name type="common">Indian major carp</name>
    <name type="synonym">Cyprinus rohita</name>
    <dbReference type="NCBI Taxonomy" id="84645"/>
    <lineage>
        <taxon>Eukaryota</taxon>
        <taxon>Metazoa</taxon>
        <taxon>Chordata</taxon>
        <taxon>Craniata</taxon>
        <taxon>Vertebrata</taxon>
        <taxon>Euteleostomi</taxon>
        <taxon>Actinopterygii</taxon>
        <taxon>Neopterygii</taxon>
        <taxon>Teleostei</taxon>
        <taxon>Ostariophysi</taxon>
        <taxon>Cypriniformes</taxon>
        <taxon>Cyprinidae</taxon>
        <taxon>Labeoninae</taxon>
        <taxon>Labeonini</taxon>
        <taxon>Labeo</taxon>
    </lineage>
</organism>
<comment type="caution">
    <text evidence="4">The sequence shown here is derived from an EMBL/GenBank/DDBJ whole genome shotgun (WGS) entry which is preliminary data.</text>
</comment>
<evidence type="ECO:0000259" key="3">
    <source>
        <dbReference type="PROSITE" id="PS51304"/>
    </source>
</evidence>
<keyword evidence="5" id="KW-1185">Reference proteome</keyword>
<accession>A0ABQ8M4V5</accession>
<dbReference type="SUPFAM" id="SSF49899">
    <property type="entry name" value="Concanavalin A-like lectins/glucanases"/>
    <property type="match status" value="1"/>
</dbReference>
<dbReference type="Proteomes" id="UP000830375">
    <property type="component" value="Unassembled WGS sequence"/>
</dbReference>
<dbReference type="InterPro" id="IPR044156">
    <property type="entry name" value="Galectin-like"/>
</dbReference>
<dbReference type="Gene3D" id="2.60.120.200">
    <property type="match status" value="1"/>
</dbReference>
<dbReference type="SMART" id="SM00908">
    <property type="entry name" value="Gal-bind_lectin"/>
    <property type="match status" value="1"/>
</dbReference>
<evidence type="ECO:0000256" key="2">
    <source>
        <dbReference type="RuleBase" id="RU102079"/>
    </source>
</evidence>
<dbReference type="SMART" id="SM00276">
    <property type="entry name" value="GLECT"/>
    <property type="match status" value="1"/>
</dbReference>
<dbReference type="PROSITE" id="PS51304">
    <property type="entry name" value="GALECTIN"/>
    <property type="match status" value="1"/>
</dbReference>
<protein>
    <recommendedName>
        <fullName evidence="2">Galectin</fullName>
    </recommendedName>
</protein>
<reference evidence="4 5" key="1">
    <citation type="submission" date="2022-01" db="EMBL/GenBank/DDBJ databases">
        <title>A high-quality chromosome-level genome assembly of rohu carp, Labeo rohita.</title>
        <authorList>
            <person name="Arick M.A. II"/>
            <person name="Hsu C.-Y."/>
            <person name="Magbanua Z."/>
            <person name="Pechanova O."/>
            <person name="Grover C."/>
            <person name="Miller E."/>
            <person name="Thrash A."/>
            <person name="Ezzel L."/>
            <person name="Alam S."/>
            <person name="Benzie J."/>
            <person name="Hamilton M."/>
            <person name="Karsi A."/>
            <person name="Lawrence M.L."/>
            <person name="Peterson D.G."/>
        </authorList>
    </citation>
    <scope>NUCLEOTIDE SEQUENCE [LARGE SCALE GENOMIC DNA]</scope>
    <source>
        <strain evidence="5">BAU-BD-2019</strain>
        <tissue evidence="4">Blood</tissue>
    </source>
</reference>
<dbReference type="CDD" id="cd00070">
    <property type="entry name" value="GLECT"/>
    <property type="match status" value="1"/>
</dbReference>
<sequence length="158" mass="17654">MTDKGNIRNRWVKDIVFQEEDYVGEIKGGLRPTMRLVVMGIVHKRPKSMVVLVSCQSKGEGDEEIEGDVGLELKVNFSEKAVLRNARLSGQWGASETALSFFPFAPGEPFKMEIVCEHQQFRILVDGQPLCGFTHRLTQLASLTALRVHGDLQLTKVA</sequence>
<feature type="domain" description="Galectin" evidence="3">
    <location>
        <begin position="22"/>
        <end position="158"/>
    </location>
</feature>
<dbReference type="EMBL" id="JACTAM010000013">
    <property type="protein sequence ID" value="KAI2657938.1"/>
    <property type="molecule type" value="Genomic_DNA"/>
</dbReference>
<dbReference type="PANTHER" id="PTHR11346">
    <property type="entry name" value="GALECTIN"/>
    <property type="match status" value="1"/>
</dbReference>
<keyword evidence="1 2" id="KW-0430">Lectin</keyword>
<gene>
    <name evidence="4" type="ORF">H4Q32_009369</name>
</gene>
<dbReference type="InterPro" id="IPR013320">
    <property type="entry name" value="ConA-like_dom_sf"/>
</dbReference>
<dbReference type="PANTHER" id="PTHR11346:SF86">
    <property type="entry name" value="GALECTIN"/>
    <property type="match status" value="1"/>
</dbReference>
<evidence type="ECO:0000313" key="4">
    <source>
        <dbReference type="EMBL" id="KAI2657938.1"/>
    </source>
</evidence>